<feature type="transmembrane region" description="Helical" evidence="6">
    <location>
        <begin position="48"/>
        <end position="70"/>
    </location>
</feature>
<name>A0A2T0SB82_9ACTN</name>
<protein>
    <submittedName>
        <fullName evidence="8">Putative MFS family arabinose efflux permease</fullName>
    </submittedName>
</protein>
<accession>A0A2T0SB82</accession>
<feature type="transmembrane region" description="Helical" evidence="6">
    <location>
        <begin position="310"/>
        <end position="332"/>
    </location>
</feature>
<organism evidence="8 9">
    <name type="scientific">Pseudosporangium ferrugineum</name>
    <dbReference type="NCBI Taxonomy" id="439699"/>
    <lineage>
        <taxon>Bacteria</taxon>
        <taxon>Bacillati</taxon>
        <taxon>Actinomycetota</taxon>
        <taxon>Actinomycetes</taxon>
        <taxon>Micromonosporales</taxon>
        <taxon>Micromonosporaceae</taxon>
        <taxon>Pseudosporangium</taxon>
    </lineage>
</organism>
<evidence type="ECO:0000256" key="5">
    <source>
        <dbReference type="ARBA" id="ARBA00023136"/>
    </source>
</evidence>
<evidence type="ECO:0000256" key="3">
    <source>
        <dbReference type="ARBA" id="ARBA00022692"/>
    </source>
</evidence>
<dbReference type="AlphaFoldDB" id="A0A2T0SB82"/>
<feature type="domain" description="Major facilitator superfamily (MFS) profile" evidence="7">
    <location>
        <begin position="172"/>
        <end position="417"/>
    </location>
</feature>
<gene>
    <name evidence="8" type="ORF">CLV70_104232</name>
</gene>
<proteinExistence type="predicted"/>
<dbReference type="InterPro" id="IPR036259">
    <property type="entry name" value="MFS_trans_sf"/>
</dbReference>
<feature type="transmembrane region" description="Helical" evidence="6">
    <location>
        <begin position="253"/>
        <end position="276"/>
    </location>
</feature>
<dbReference type="SUPFAM" id="SSF103473">
    <property type="entry name" value="MFS general substrate transporter"/>
    <property type="match status" value="1"/>
</dbReference>
<feature type="transmembrane region" description="Helical" evidence="6">
    <location>
        <begin position="288"/>
        <end position="304"/>
    </location>
</feature>
<dbReference type="InterPro" id="IPR011701">
    <property type="entry name" value="MFS"/>
</dbReference>
<feature type="transmembrane region" description="Helical" evidence="6">
    <location>
        <begin position="381"/>
        <end position="400"/>
    </location>
</feature>
<dbReference type="Proteomes" id="UP000239209">
    <property type="component" value="Unassembled WGS sequence"/>
</dbReference>
<evidence type="ECO:0000313" key="8">
    <source>
        <dbReference type="EMBL" id="PRY30680.1"/>
    </source>
</evidence>
<comment type="subcellular location">
    <subcellularLocation>
        <location evidence="1">Cell membrane</location>
        <topology evidence="1">Multi-pass membrane protein</topology>
    </subcellularLocation>
</comment>
<dbReference type="GO" id="GO:0022857">
    <property type="term" value="F:transmembrane transporter activity"/>
    <property type="evidence" value="ECO:0007669"/>
    <property type="project" value="InterPro"/>
</dbReference>
<dbReference type="PANTHER" id="PTHR23513">
    <property type="entry name" value="INTEGRAL MEMBRANE EFFLUX PROTEIN-RELATED"/>
    <property type="match status" value="1"/>
</dbReference>
<feature type="transmembrane region" description="Helical" evidence="6">
    <location>
        <begin position="91"/>
        <end position="121"/>
    </location>
</feature>
<keyword evidence="2" id="KW-1003">Cell membrane</keyword>
<keyword evidence="9" id="KW-1185">Reference proteome</keyword>
<dbReference type="Gene3D" id="1.20.1250.20">
    <property type="entry name" value="MFS general substrate transporter like domains"/>
    <property type="match status" value="1"/>
</dbReference>
<evidence type="ECO:0000256" key="1">
    <source>
        <dbReference type="ARBA" id="ARBA00004651"/>
    </source>
</evidence>
<reference evidence="8 9" key="1">
    <citation type="submission" date="2018-03" db="EMBL/GenBank/DDBJ databases">
        <title>Genomic Encyclopedia of Archaeal and Bacterial Type Strains, Phase II (KMG-II): from individual species to whole genera.</title>
        <authorList>
            <person name="Goeker M."/>
        </authorList>
    </citation>
    <scope>NUCLEOTIDE SEQUENCE [LARGE SCALE GENOMIC DNA]</scope>
    <source>
        <strain evidence="8 9">DSM 45348</strain>
    </source>
</reference>
<comment type="caution">
    <text evidence="8">The sequence shown here is derived from an EMBL/GenBank/DDBJ whole genome shotgun (WGS) entry which is preliminary data.</text>
</comment>
<feature type="transmembrane region" description="Helical" evidence="6">
    <location>
        <begin position="15"/>
        <end position="36"/>
    </location>
</feature>
<feature type="transmembrane region" description="Helical" evidence="6">
    <location>
        <begin position="166"/>
        <end position="187"/>
    </location>
</feature>
<dbReference type="OrthoDB" id="9815525at2"/>
<evidence type="ECO:0000256" key="4">
    <source>
        <dbReference type="ARBA" id="ARBA00022989"/>
    </source>
</evidence>
<evidence type="ECO:0000259" key="7">
    <source>
        <dbReference type="PROSITE" id="PS50850"/>
    </source>
</evidence>
<feature type="transmembrane region" description="Helical" evidence="6">
    <location>
        <begin position="353"/>
        <end position="375"/>
    </location>
</feature>
<keyword evidence="5 6" id="KW-0472">Membrane</keyword>
<dbReference type="Pfam" id="PF07690">
    <property type="entry name" value="MFS_1"/>
    <property type="match status" value="1"/>
</dbReference>
<evidence type="ECO:0000313" key="9">
    <source>
        <dbReference type="Proteomes" id="UP000239209"/>
    </source>
</evidence>
<keyword evidence="4 6" id="KW-1133">Transmembrane helix</keyword>
<dbReference type="InterPro" id="IPR020846">
    <property type="entry name" value="MFS_dom"/>
</dbReference>
<dbReference type="PANTHER" id="PTHR23513:SF6">
    <property type="entry name" value="MAJOR FACILITATOR SUPERFAMILY ASSOCIATED DOMAIN-CONTAINING PROTEIN"/>
    <property type="match status" value="1"/>
</dbReference>
<evidence type="ECO:0000256" key="6">
    <source>
        <dbReference type="SAM" id="Phobius"/>
    </source>
</evidence>
<evidence type="ECO:0000256" key="2">
    <source>
        <dbReference type="ARBA" id="ARBA00022475"/>
    </source>
</evidence>
<dbReference type="RefSeq" id="WP_106126295.1">
    <property type="nucleotide sequence ID" value="NZ_PVZG01000004.1"/>
</dbReference>
<dbReference type="GO" id="GO:0005886">
    <property type="term" value="C:plasma membrane"/>
    <property type="evidence" value="ECO:0007669"/>
    <property type="project" value="UniProtKB-SubCell"/>
</dbReference>
<dbReference type="PROSITE" id="PS50850">
    <property type="entry name" value="MFS"/>
    <property type="match status" value="1"/>
</dbReference>
<keyword evidence="3 6" id="KW-0812">Transmembrane</keyword>
<sequence length="417" mass="42754">MAAGPLRHHPGFRRLLVGAVAGQAAAQLSLVALPLAAVVELRASAFEAGLLTATETAAFLLIGLPAGAWLDRVRRMPVLVRSDLVRAAAIGSVPLAAAAGMLTMPQLYLVSFVVGVATVFFDVSHQSVLPRLLAREHLVSGNGALESVRGTTAVATPAVGGGLVQALGASAALALNAVGYLLSALVLRRIRLSETPSPAAGRGSLRAEIAEGLSFVVRQPLLRPIMLCTAVANFFGAMLAAVQTVYLVRELGLTPGLVGVVLSAMAVGGLVAALLAGRLARAAGDVRVIWLAMLGTVPAAVLLPMGRGTAGALCFTAGLTLLSFRGVLYNVAQVSLRQRICPDHLLGRMNATLRFVVWGCMPLGAIAGAVVAGGLGTRTAVAVGAAGLLTALVPLSLSPLRRMRDLPAERVPESSRD</sequence>
<dbReference type="EMBL" id="PVZG01000004">
    <property type="protein sequence ID" value="PRY30680.1"/>
    <property type="molecule type" value="Genomic_DNA"/>
</dbReference>
<dbReference type="CDD" id="cd06173">
    <property type="entry name" value="MFS_MefA_like"/>
    <property type="match status" value="1"/>
</dbReference>
<feature type="transmembrane region" description="Helical" evidence="6">
    <location>
        <begin position="225"/>
        <end position="247"/>
    </location>
</feature>